<protein>
    <submittedName>
        <fullName evidence="4">Helix-turn-helix domain-containing protein</fullName>
    </submittedName>
</protein>
<dbReference type="InterPro" id="IPR029062">
    <property type="entry name" value="Class_I_gatase-like"/>
</dbReference>
<evidence type="ECO:0000313" key="5">
    <source>
        <dbReference type="Proteomes" id="UP000443353"/>
    </source>
</evidence>
<comment type="caution">
    <text evidence="4">The sequence shown here is derived from an EMBL/GenBank/DDBJ whole genome shotgun (WGS) entry which is preliminary data.</text>
</comment>
<reference evidence="4 5" key="1">
    <citation type="submission" date="2019-12" db="EMBL/GenBank/DDBJ databases">
        <authorList>
            <person name="Li C."/>
            <person name="Zhao J."/>
        </authorList>
    </citation>
    <scope>NUCLEOTIDE SEQUENCE [LARGE SCALE GENOMIC DNA]</scope>
    <source>
        <strain evidence="4 5">NEAU-DD11</strain>
    </source>
</reference>
<evidence type="ECO:0000256" key="1">
    <source>
        <dbReference type="ARBA" id="ARBA00023015"/>
    </source>
</evidence>
<proteinExistence type="predicted"/>
<gene>
    <name evidence="4" type="ORF">GPY61_32090</name>
</gene>
<dbReference type="Proteomes" id="UP000443353">
    <property type="component" value="Unassembled WGS sequence"/>
</dbReference>
<dbReference type="InterPro" id="IPR002818">
    <property type="entry name" value="DJ-1/PfpI"/>
</dbReference>
<dbReference type="Gene3D" id="3.40.50.880">
    <property type="match status" value="1"/>
</dbReference>
<keyword evidence="1" id="KW-0805">Transcription regulation</keyword>
<sequence>MKRRIGLLLPPGFQVLDLMATTVYELANTLLEEASYEVTMLSEHGGAMTSSSGISVLTEAVARYDYDTLLVAGQMAPRRPSSPGFVEILRQAGVQSRRVGSICTGAFLLAEAGLLDGKRATTHWSLARDLQRMYPKVRVEEDRIFINEGKVWSSAGMTACVDLCLALVESDYGIELSRNIARKLVVYHRRSGGQSQFSALLELEPKSDRIQQALSYAKRHLRKPLSVDELAEAANLSTRQFSRTFRIETGQSPARAIEVLRVEAARAMIEGSNHSIDVVARETGFSDPERMRRAFLRAFGQPPQAIKRAAREQQTTGLA</sequence>
<dbReference type="Pfam" id="PF12833">
    <property type="entry name" value="HTH_18"/>
    <property type="match status" value="1"/>
</dbReference>
<dbReference type="InterPro" id="IPR009057">
    <property type="entry name" value="Homeodomain-like_sf"/>
</dbReference>
<dbReference type="GO" id="GO:0003700">
    <property type="term" value="F:DNA-binding transcription factor activity"/>
    <property type="evidence" value="ECO:0007669"/>
    <property type="project" value="InterPro"/>
</dbReference>
<dbReference type="PANTHER" id="PTHR43130">
    <property type="entry name" value="ARAC-FAMILY TRANSCRIPTIONAL REGULATOR"/>
    <property type="match status" value="1"/>
</dbReference>
<organism evidence="4 5">
    <name type="scientific">Massilia cellulosiltytica</name>
    <dbReference type="NCBI Taxonomy" id="2683234"/>
    <lineage>
        <taxon>Bacteria</taxon>
        <taxon>Pseudomonadati</taxon>
        <taxon>Pseudomonadota</taxon>
        <taxon>Betaproteobacteria</taxon>
        <taxon>Burkholderiales</taxon>
        <taxon>Oxalobacteraceae</taxon>
        <taxon>Telluria group</taxon>
        <taxon>Massilia</taxon>
    </lineage>
</organism>
<keyword evidence="5" id="KW-1185">Reference proteome</keyword>
<dbReference type="Pfam" id="PF01965">
    <property type="entry name" value="DJ-1_PfpI"/>
    <property type="match status" value="1"/>
</dbReference>
<dbReference type="SUPFAM" id="SSF52317">
    <property type="entry name" value="Class I glutamine amidotransferase-like"/>
    <property type="match status" value="1"/>
</dbReference>
<dbReference type="PANTHER" id="PTHR43130:SF3">
    <property type="entry name" value="HTH-TYPE TRANSCRIPTIONAL REGULATOR RV1931C"/>
    <property type="match status" value="1"/>
</dbReference>
<evidence type="ECO:0000256" key="2">
    <source>
        <dbReference type="ARBA" id="ARBA00023163"/>
    </source>
</evidence>
<dbReference type="CDD" id="cd03137">
    <property type="entry name" value="GATase1_AraC_1"/>
    <property type="match status" value="1"/>
</dbReference>
<dbReference type="SMART" id="SM00342">
    <property type="entry name" value="HTH_ARAC"/>
    <property type="match status" value="1"/>
</dbReference>
<evidence type="ECO:0000259" key="3">
    <source>
        <dbReference type="PROSITE" id="PS01124"/>
    </source>
</evidence>
<dbReference type="Gene3D" id="1.10.10.60">
    <property type="entry name" value="Homeodomain-like"/>
    <property type="match status" value="1"/>
</dbReference>
<dbReference type="EMBL" id="WSES01000021">
    <property type="protein sequence ID" value="MVW64561.1"/>
    <property type="molecule type" value="Genomic_DNA"/>
</dbReference>
<feature type="domain" description="HTH araC/xylS-type" evidence="3">
    <location>
        <begin position="211"/>
        <end position="309"/>
    </location>
</feature>
<keyword evidence="2" id="KW-0804">Transcription</keyword>
<dbReference type="SUPFAM" id="SSF46689">
    <property type="entry name" value="Homeodomain-like"/>
    <property type="match status" value="2"/>
</dbReference>
<dbReference type="RefSeq" id="WP_056123537.1">
    <property type="nucleotide sequence ID" value="NZ_CP168562.1"/>
</dbReference>
<name>A0A7X3KBY4_9BURK</name>
<dbReference type="PROSITE" id="PS01124">
    <property type="entry name" value="HTH_ARAC_FAMILY_2"/>
    <property type="match status" value="1"/>
</dbReference>
<dbReference type="InterPro" id="IPR018060">
    <property type="entry name" value="HTH_AraC"/>
</dbReference>
<dbReference type="AlphaFoldDB" id="A0A7X3KBY4"/>
<evidence type="ECO:0000313" key="4">
    <source>
        <dbReference type="EMBL" id="MVW64561.1"/>
    </source>
</evidence>
<accession>A0A7X3KBY4</accession>
<dbReference type="GO" id="GO:0043565">
    <property type="term" value="F:sequence-specific DNA binding"/>
    <property type="evidence" value="ECO:0007669"/>
    <property type="project" value="InterPro"/>
</dbReference>
<dbReference type="InterPro" id="IPR052158">
    <property type="entry name" value="INH-QAR"/>
</dbReference>